<feature type="domain" description="Metallo-beta-lactamase" evidence="2">
    <location>
        <begin position="42"/>
        <end position="274"/>
    </location>
</feature>
<dbReference type="PANTHER" id="PTHR11203:SF37">
    <property type="entry name" value="INTEGRATOR COMPLEX SUBUNIT 11"/>
    <property type="match status" value="1"/>
</dbReference>
<dbReference type="AlphaFoldDB" id="I5ATR3"/>
<dbReference type="InterPro" id="IPR001279">
    <property type="entry name" value="Metallo-B-lactamas"/>
</dbReference>
<protein>
    <submittedName>
        <fullName evidence="4">Putative exonuclease of the beta-lactamase fold involved in RNA processing</fullName>
    </submittedName>
</protein>
<dbReference type="InterPro" id="IPR022712">
    <property type="entry name" value="Beta_Casp"/>
</dbReference>
<dbReference type="Gene3D" id="3.60.15.10">
    <property type="entry name" value="Ribonuclease Z/Hydroxyacylglutathione hydrolase-like"/>
    <property type="match status" value="1"/>
</dbReference>
<dbReference type="InterPro" id="IPR036866">
    <property type="entry name" value="RibonucZ/Hydroxyglut_hydro"/>
</dbReference>
<dbReference type="GO" id="GO:0004521">
    <property type="term" value="F:RNA endonuclease activity"/>
    <property type="evidence" value="ECO:0007669"/>
    <property type="project" value="TreeGrafter"/>
</dbReference>
<sequence>MVELFKNGYTSIWKQTDNDFRRKTCGGMPMRLMFIGADHEVTGSCYYLEAAGKRFLVDYGMEQGNNVYVNAELPCPASDIDFVLLTHAHIDHSGMLPKLYAMGFRGPVYATKATADLCDIMLRDSAHIQEFEADWRNRKGRRAGKPDFVPPYTMADADGVIKQIKGYPYEQIITVAEGIDIRFIDAGHLLGSASIEIWLREAGKERKIVFSGDIGNVNQPLIRDPQYIKEADYVVMESTYGDRSHGERVNCAQMLAHIIQETFDRGGNVVIPSFAVGRTQEILYYIRQIKEQDLVKNYGNFTVCMDSPLANEATEIFKNHPEECYDEEATELLRKGINPIGFSGLKAMVDVKDSKNINEDDERKVIISASGMCDAGRVKHHLKHNLWRKECTILFVGYQAVGTPGRAIVDGAEHIRLFGDDVAVNASIRVLPGMSGHADNEGLMKWAAAFEKTPQKVFVCHGEDLVTEIFANRLRRELGYDAYAPYSGAEFDLLSGKMLSTPVGVPVVRDGGGIKPSTLRARSVFARLVAAGQRLMTVIRHNEGGANKDLAKFTDQINALCDKWDR</sequence>
<dbReference type="InterPro" id="IPR050698">
    <property type="entry name" value="MBL"/>
</dbReference>
<dbReference type="PANTHER" id="PTHR11203">
    <property type="entry name" value="CLEAVAGE AND POLYADENYLATION SPECIFICITY FACTOR FAMILY MEMBER"/>
    <property type="match status" value="1"/>
</dbReference>
<dbReference type="Pfam" id="PF10996">
    <property type="entry name" value="Beta-Casp"/>
    <property type="match status" value="1"/>
</dbReference>
<keyword evidence="4" id="KW-0540">Nuclease</keyword>
<organism evidence="4 5">
    <name type="scientific">Eubacterium cellulosolvens (strain ATCC 43171 / JCM 9499 / 6)</name>
    <name type="common">Cillobacterium cellulosolvens</name>
    <dbReference type="NCBI Taxonomy" id="633697"/>
    <lineage>
        <taxon>Bacteria</taxon>
        <taxon>Bacillati</taxon>
        <taxon>Bacillota</taxon>
        <taxon>Clostridia</taxon>
        <taxon>Eubacteriales</taxon>
        <taxon>Eubacteriaceae</taxon>
        <taxon>Eubacterium</taxon>
    </lineage>
</organism>
<gene>
    <name evidence="4" type="ORF">EubceDRAFT1_1375</name>
</gene>
<keyword evidence="5" id="KW-1185">Reference proteome</keyword>
<proteinExistence type="predicted"/>
<dbReference type="InterPro" id="IPR011108">
    <property type="entry name" value="RMMBL"/>
</dbReference>
<accession>I5ATR3</accession>
<dbReference type="CDD" id="cd16295">
    <property type="entry name" value="TTHA0252-CPSF-like_MBL-fold"/>
    <property type="match status" value="1"/>
</dbReference>
<dbReference type="STRING" id="633697.EubceDRAFT1_1375"/>
<dbReference type="Pfam" id="PF16661">
    <property type="entry name" value="Lactamase_B_6"/>
    <property type="match status" value="1"/>
</dbReference>
<dbReference type="EMBL" id="CM001487">
    <property type="protein sequence ID" value="EIM57186.1"/>
    <property type="molecule type" value="Genomic_DNA"/>
</dbReference>
<dbReference type="SMART" id="SM01027">
    <property type="entry name" value="Beta-Casp"/>
    <property type="match status" value="1"/>
</dbReference>
<name>I5ATR3_EUBC6</name>
<reference evidence="4 5" key="1">
    <citation type="submission" date="2010-08" db="EMBL/GenBank/DDBJ databases">
        <authorList>
            <consortium name="US DOE Joint Genome Institute (JGI-PGF)"/>
            <person name="Lucas S."/>
            <person name="Copeland A."/>
            <person name="Lapidus A."/>
            <person name="Cheng J.-F."/>
            <person name="Bruce D."/>
            <person name="Goodwin L."/>
            <person name="Pitluck S."/>
            <person name="Land M.L."/>
            <person name="Hauser L."/>
            <person name="Chang Y.-J."/>
            <person name="Anderson I.J."/>
            <person name="Johnson E."/>
            <person name="Mulhopadhyay B."/>
            <person name="Kyrpides N."/>
            <person name="Woyke T.J."/>
        </authorList>
    </citation>
    <scope>NUCLEOTIDE SEQUENCE [LARGE SCALE GENOMIC DNA]</scope>
    <source>
        <strain evidence="4 5">6</strain>
    </source>
</reference>
<dbReference type="GO" id="GO:0004527">
    <property type="term" value="F:exonuclease activity"/>
    <property type="evidence" value="ECO:0007669"/>
    <property type="project" value="UniProtKB-KW"/>
</dbReference>
<feature type="domain" description="Beta-Casp" evidence="3">
    <location>
        <begin position="279"/>
        <end position="408"/>
    </location>
</feature>
<evidence type="ECO:0000259" key="2">
    <source>
        <dbReference type="SMART" id="SM00849"/>
    </source>
</evidence>
<dbReference type="SMART" id="SM00849">
    <property type="entry name" value="Lactamase_B"/>
    <property type="match status" value="1"/>
</dbReference>
<dbReference type="HOGENOM" id="CLU_009673_5_2_9"/>
<dbReference type="Pfam" id="PF07521">
    <property type="entry name" value="RMMBL"/>
    <property type="match status" value="1"/>
</dbReference>
<dbReference type="Proteomes" id="UP000005753">
    <property type="component" value="Chromosome"/>
</dbReference>
<keyword evidence="4" id="KW-0269">Exonuclease</keyword>
<dbReference type="Gene3D" id="3.40.50.10890">
    <property type="match status" value="1"/>
</dbReference>
<evidence type="ECO:0000259" key="3">
    <source>
        <dbReference type="SMART" id="SM01027"/>
    </source>
</evidence>
<keyword evidence="1" id="KW-0378">Hydrolase</keyword>
<dbReference type="eggNOG" id="COG1236">
    <property type="taxonomic scope" value="Bacteria"/>
</dbReference>
<dbReference type="SUPFAM" id="SSF56281">
    <property type="entry name" value="Metallo-hydrolase/oxidoreductase"/>
    <property type="match status" value="1"/>
</dbReference>
<evidence type="ECO:0000313" key="4">
    <source>
        <dbReference type="EMBL" id="EIM57186.1"/>
    </source>
</evidence>
<evidence type="ECO:0000256" key="1">
    <source>
        <dbReference type="ARBA" id="ARBA00022801"/>
    </source>
</evidence>
<evidence type="ECO:0000313" key="5">
    <source>
        <dbReference type="Proteomes" id="UP000005753"/>
    </source>
</evidence>
<reference evidence="4 5" key="2">
    <citation type="submission" date="2012-02" db="EMBL/GenBank/DDBJ databases">
        <title>Improved High-Quality Draft sequence of Eubacterium cellulosolvens 6.</title>
        <authorList>
            <consortium name="US DOE Joint Genome Institute"/>
            <person name="Lucas S."/>
            <person name="Han J."/>
            <person name="Lapidus A."/>
            <person name="Cheng J.-F."/>
            <person name="Goodwin L."/>
            <person name="Pitluck S."/>
            <person name="Peters L."/>
            <person name="Mikhailova N."/>
            <person name="Gu W."/>
            <person name="Detter J.C."/>
            <person name="Han C."/>
            <person name="Tapia R."/>
            <person name="Land M."/>
            <person name="Hauser L."/>
            <person name="Kyrpides N."/>
            <person name="Ivanova N."/>
            <person name="Pagani I."/>
            <person name="Johnson E."/>
            <person name="Mukhopadhyay B."/>
            <person name="Anderson I."/>
            <person name="Woyke T."/>
        </authorList>
    </citation>
    <scope>NUCLEOTIDE SEQUENCE [LARGE SCALE GENOMIC DNA]</scope>
    <source>
        <strain evidence="4 5">6</strain>
    </source>
</reference>